<dbReference type="GO" id="GO:0001002">
    <property type="term" value="F:RNA polymerase III type 1 promoter sequence-specific DNA binding"/>
    <property type="evidence" value="ECO:0007669"/>
    <property type="project" value="TreeGrafter"/>
</dbReference>
<dbReference type="GO" id="GO:0005634">
    <property type="term" value="C:nucleus"/>
    <property type="evidence" value="ECO:0007669"/>
    <property type="project" value="UniProtKB-SubCell"/>
</dbReference>
<dbReference type="STRING" id="1206466.K0KUY6"/>
<dbReference type="Pfam" id="PF17682">
    <property type="entry name" value="Tau95_N"/>
    <property type="match status" value="1"/>
</dbReference>
<dbReference type="InterPro" id="IPR040454">
    <property type="entry name" value="TF_IIIC_Tfc1/Sfc1"/>
</dbReference>
<name>K0KUY6_WICCF</name>
<evidence type="ECO:0000259" key="6">
    <source>
        <dbReference type="Pfam" id="PF09734"/>
    </source>
</evidence>
<feature type="compositionally biased region" description="Acidic residues" evidence="5">
    <location>
        <begin position="445"/>
        <end position="477"/>
    </location>
</feature>
<evidence type="ECO:0000256" key="1">
    <source>
        <dbReference type="ARBA" id="ARBA00004123"/>
    </source>
</evidence>
<feature type="region of interest" description="Disordered" evidence="5">
    <location>
        <begin position="438"/>
        <end position="477"/>
    </location>
</feature>
<protein>
    <submittedName>
        <fullName evidence="8">Transcription factor tau subunit</fullName>
    </submittedName>
</protein>
<dbReference type="eggNOG" id="KOG2473">
    <property type="taxonomic scope" value="Eukaryota"/>
</dbReference>
<dbReference type="PANTHER" id="PTHR13230:SF5">
    <property type="entry name" value="GENERAL TRANSCRIPTION FACTOR 3C POLYPEPTIDE 5"/>
    <property type="match status" value="1"/>
</dbReference>
<feature type="domain" description="Transcription factor IIIC subunit 5 HTH" evidence="6">
    <location>
        <begin position="181"/>
        <end position="334"/>
    </location>
</feature>
<dbReference type="EMBL" id="CAIF01000186">
    <property type="protein sequence ID" value="CCH45239.1"/>
    <property type="molecule type" value="Genomic_DNA"/>
</dbReference>
<dbReference type="AlphaFoldDB" id="K0KUY6"/>
<feature type="domain" description="Transcription factor IIIC subunit Tfc1/Sfc1 triple barrel" evidence="7">
    <location>
        <begin position="22"/>
        <end position="135"/>
    </location>
</feature>
<dbReference type="FunCoup" id="K0KUY6">
    <property type="interactions" value="44"/>
</dbReference>
<proteinExistence type="predicted"/>
<organism evidence="8 9">
    <name type="scientific">Wickerhamomyces ciferrii (strain ATCC 14091 / BCRC 22168 / CBS 111 / JCM 3599 / NBRC 0793 / NRRL Y-1031 F-60-10)</name>
    <name type="common">Yeast</name>
    <name type="synonym">Pichia ciferrii</name>
    <dbReference type="NCBI Taxonomy" id="1206466"/>
    <lineage>
        <taxon>Eukaryota</taxon>
        <taxon>Fungi</taxon>
        <taxon>Dikarya</taxon>
        <taxon>Ascomycota</taxon>
        <taxon>Saccharomycotina</taxon>
        <taxon>Saccharomycetes</taxon>
        <taxon>Phaffomycetales</taxon>
        <taxon>Wickerhamomycetaceae</taxon>
        <taxon>Wickerhamomyces</taxon>
    </lineage>
</organism>
<sequence>MSNSTNKQLAKEHSLDIPHISCIEFPLKVKNVDKAFNMVGGKEKIIQSCLDNQIPLELRLTKNLYEHPINAKTNANEHLLIKISIPKREYKENNFNIQKTLQNLHSNGKKNVHITPIAIINKTFRFREMSDFQYQVKNSKFVKQVNESIHDLNFEKIKNLKFEQDTKPWDFDNKQQKLFDLPPPPRFSSIPLPFNYNYKKNALTVVKEGKLVTRNKSIKLHSIIIKYSDPTPQESSKELQSQLETFQSQRENPFYKDILLTLDIIIKLFEEKPIWLRKHLESILPIHLKPLLKFALPQISYTFTKGPWRQSYIKFGIDPRILPNLRNYQTEVFRIPNFRTNIPKGFMTDIPNSTPSVFKFDGQQLPMSLTFQLENLIDTDVVILLSKAIINKECDFYDGWFDKLTMFKLRRLMRYKLKMVVDGLTMNSDKLHHILHNLQLQEGKDNEDDEEDDEDEGNDQNDDDNDEDNDDDEFEDYELDLKNANYDEILKYIGRFNGKGAEKLKELSNVLKQDDIDI</sequence>
<dbReference type="GO" id="GO:0006384">
    <property type="term" value="P:transcription initiation at RNA polymerase III promoter"/>
    <property type="evidence" value="ECO:0007669"/>
    <property type="project" value="InterPro"/>
</dbReference>
<evidence type="ECO:0000313" key="9">
    <source>
        <dbReference type="Proteomes" id="UP000009328"/>
    </source>
</evidence>
<dbReference type="Gene3D" id="3.30.200.160">
    <property type="entry name" value="TFIIIC, subcomplex tauA, subunit Sfc1, barrel domain"/>
    <property type="match status" value="1"/>
</dbReference>
<keyword evidence="4" id="KW-0539">Nucleus</keyword>
<evidence type="ECO:0000256" key="3">
    <source>
        <dbReference type="ARBA" id="ARBA00023163"/>
    </source>
</evidence>
<dbReference type="InterPro" id="IPR019136">
    <property type="entry name" value="TF_IIIC_su-5_HTH"/>
</dbReference>
<dbReference type="PANTHER" id="PTHR13230">
    <property type="entry name" value="GENERAL TRANSCRIPTION FACTOR IIIC, POLYPEPTIDE 5"/>
    <property type="match status" value="1"/>
</dbReference>
<dbReference type="InterPro" id="IPR042536">
    <property type="entry name" value="TFIIIC_tauA_Sfc1"/>
</dbReference>
<evidence type="ECO:0000256" key="2">
    <source>
        <dbReference type="ARBA" id="ARBA00023125"/>
    </source>
</evidence>
<keyword evidence="3" id="KW-0804">Transcription</keyword>
<dbReference type="GO" id="GO:0001003">
    <property type="term" value="F:RNA polymerase III type 2 promoter sequence-specific DNA binding"/>
    <property type="evidence" value="ECO:0007669"/>
    <property type="project" value="TreeGrafter"/>
</dbReference>
<evidence type="ECO:0000313" key="8">
    <source>
        <dbReference type="EMBL" id="CCH45239.1"/>
    </source>
</evidence>
<dbReference type="Proteomes" id="UP000009328">
    <property type="component" value="Unassembled WGS sequence"/>
</dbReference>
<accession>K0KUY6</accession>
<gene>
    <name evidence="8" type="ORF">BN7_4821</name>
</gene>
<dbReference type="HOGENOM" id="CLU_020038_0_0_1"/>
<reference evidence="8 9" key="1">
    <citation type="journal article" date="2012" name="Eukaryot. Cell">
        <title>Draft genome sequence of Wickerhamomyces ciferrii NRRL Y-1031 F-60-10.</title>
        <authorList>
            <person name="Schneider J."/>
            <person name="Andrea H."/>
            <person name="Blom J."/>
            <person name="Jaenicke S."/>
            <person name="Ruckert C."/>
            <person name="Schorsch C."/>
            <person name="Szczepanowski R."/>
            <person name="Farwick M."/>
            <person name="Goesmann A."/>
            <person name="Puhler A."/>
            <person name="Schaffer S."/>
            <person name="Tauch A."/>
            <person name="Kohler T."/>
            <person name="Brinkrolf K."/>
        </authorList>
    </citation>
    <scope>NUCLEOTIDE SEQUENCE [LARGE SCALE GENOMIC DNA]</scope>
    <source>
        <strain evidence="9">ATCC 14091 / BCRC 22168 / CBS 111 / JCM 3599 / NBRC 0793 / NRRL Y-1031 F-60-10</strain>
    </source>
</reference>
<evidence type="ECO:0000256" key="4">
    <source>
        <dbReference type="ARBA" id="ARBA00023242"/>
    </source>
</evidence>
<keyword evidence="9" id="KW-1185">Reference proteome</keyword>
<comment type="subcellular location">
    <subcellularLocation>
        <location evidence="1">Nucleus</location>
    </subcellularLocation>
</comment>
<dbReference type="InterPro" id="IPR041499">
    <property type="entry name" value="Tfc1/Sfc1_N"/>
</dbReference>
<dbReference type="InParanoid" id="K0KUY6"/>
<evidence type="ECO:0000259" key="7">
    <source>
        <dbReference type="Pfam" id="PF17682"/>
    </source>
</evidence>
<evidence type="ECO:0000256" key="5">
    <source>
        <dbReference type="SAM" id="MobiDB-lite"/>
    </source>
</evidence>
<dbReference type="GO" id="GO:0000127">
    <property type="term" value="C:transcription factor TFIIIC complex"/>
    <property type="evidence" value="ECO:0007669"/>
    <property type="project" value="InterPro"/>
</dbReference>
<dbReference type="Pfam" id="PF09734">
    <property type="entry name" value="Tau95"/>
    <property type="match status" value="1"/>
</dbReference>
<comment type="caution">
    <text evidence="8">The sequence shown here is derived from an EMBL/GenBank/DDBJ whole genome shotgun (WGS) entry which is preliminary data.</text>
</comment>
<keyword evidence="2" id="KW-0238">DNA-binding</keyword>